<feature type="chain" id="PRO_5035202797" evidence="2">
    <location>
        <begin position="20"/>
        <end position="144"/>
    </location>
</feature>
<feature type="signal peptide" evidence="2">
    <location>
        <begin position="1"/>
        <end position="19"/>
    </location>
</feature>
<proteinExistence type="predicted"/>
<evidence type="ECO:0000313" key="4">
    <source>
        <dbReference type="Proteomes" id="UP000708208"/>
    </source>
</evidence>
<keyword evidence="1" id="KW-0812">Transmembrane</keyword>
<reference evidence="3" key="1">
    <citation type="submission" date="2021-06" db="EMBL/GenBank/DDBJ databases">
        <authorList>
            <person name="Hodson N. C."/>
            <person name="Mongue J. A."/>
            <person name="Jaron S. K."/>
        </authorList>
    </citation>
    <scope>NUCLEOTIDE SEQUENCE</scope>
</reference>
<evidence type="ECO:0000256" key="1">
    <source>
        <dbReference type="SAM" id="Phobius"/>
    </source>
</evidence>
<feature type="transmembrane region" description="Helical" evidence="1">
    <location>
        <begin position="118"/>
        <end position="142"/>
    </location>
</feature>
<keyword evidence="1" id="KW-1133">Transmembrane helix</keyword>
<keyword evidence="2" id="KW-0732">Signal</keyword>
<keyword evidence="4" id="KW-1185">Reference proteome</keyword>
<protein>
    <submittedName>
        <fullName evidence="3">Uncharacterized protein</fullName>
    </submittedName>
</protein>
<accession>A0A8J2NTF3</accession>
<dbReference type="AlphaFoldDB" id="A0A8J2NTF3"/>
<evidence type="ECO:0000256" key="2">
    <source>
        <dbReference type="SAM" id="SignalP"/>
    </source>
</evidence>
<keyword evidence="1" id="KW-0472">Membrane</keyword>
<evidence type="ECO:0000313" key="3">
    <source>
        <dbReference type="EMBL" id="CAG7720468.1"/>
    </source>
</evidence>
<dbReference type="Proteomes" id="UP000708208">
    <property type="component" value="Unassembled WGS sequence"/>
</dbReference>
<organism evidence="3 4">
    <name type="scientific">Allacma fusca</name>
    <dbReference type="NCBI Taxonomy" id="39272"/>
    <lineage>
        <taxon>Eukaryota</taxon>
        <taxon>Metazoa</taxon>
        <taxon>Ecdysozoa</taxon>
        <taxon>Arthropoda</taxon>
        <taxon>Hexapoda</taxon>
        <taxon>Collembola</taxon>
        <taxon>Symphypleona</taxon>
        <taxon>Sminthuridae</taxon>
        <taxon>Allacma</taxon>
    </lineage>
</organism>
<sequence length="144" mass="16058">MASYWKLPLIVAVVTIVKASTVPVAQTKDTDISANLFVTIINETDVDFKFGPSAAGGIIWKQLLPRHGHNEGDIEKTGAMVPLLQTFMTGQLREETEEQTKLMRESEESEKQSAKYQFYTFVVLASMAGAFLLFFAAQILLLKR</sequence>
<dbReference type="EMBL" id="CAJVCH010070921">
    <property type="protein sequence ID" value="CAG7720468.1"/>
    <property type="molecule type" value="Genomic_DNA"/>
</dbReference>
<name>A0A8J2NTF3_9HEXA</name>
<comment type="caution">
    <text evidence="3">The sequence shown here is derived from an EMBL/GenBank/DDBJ whole genome shotgun (WGS) entry which is preliminary data.</text>
</comment>
<gene>
    <name evidence="3" type="ORF">AFUS01_LOCUS9744</name>
</gene>